<name>A0A0A7HB00_9CAUD</name>
<reference evidence="2 3" key="1">
    <citation type="submission" date="2014-10" db="EMBL/GenBank/DDBJ databases">
        <title>Genome of vB_ArtM-ArV1 - first myovirus infecting Arthrobacter sp.</title>
        <authorList>
            <person name="Simoliunas E."/>
            <person name="Kaliniene L."/>
            <person name="Stasilo M."/>
            <person name="Meskys R."/>
        </authorList>
    </citation>
    <scope>NUCLEOTIDE SEQUENCE [LARGE SCALE GENOMIC DNA]</scope>
</reference>
<sequence>MKLWKLPPTLRPCKTRTMTPQPRNWTPTRCPTLNPTRWPSWQPRTRTCGTSLPPFKRSPTPLWLSEPMATTPKGTPAELRGNCANPECACPIRTGGYVTPETRGARRHSKDGVCTRCKRLGYNVSPEHLTDAQLFKEFEWSPELLADAVSYGMEQLDDVA</sequence>
<dbReference type="OrthoDB" id="26923at10239"/>
<dbReference type="Proteomes" id="UP000031071">
    <property type="component" value="Segment"/>
</dbReference>
<dbReference type="EMBL" id="KM879463">
    <property type="protein sequence ID" value="AIZ01768.1"/>
    <property type="molecule type" value="Genomic_DNA"/>
</dbReference>
<dbReference type="KEGG" id="vg:23680923"/>
<evidence type="ECO:0000313" key="3">
    <source>
        <dbReference type="Proteomes" id="UP000031071"/>
    </source>
</evidence>
<feature type="region of interest" description="Disordered" evidence="1">
    <location>
        <begin position="59"/>
        <end position="78"/>
    </location>
</feature>
<evidence type="ECO:0000256" key="1">
    <source>
        <dbReference type="SAM" id="MobiDB-lite"/>
    </source>
</evidence>
<proteinExistence type="predicted"/>
<protein>
    <submittedName>
        <fullName evidence="2">Uncharacterized protein</fullName>
    </submittedName>
</protein>
<dbReference type="RefSeq" id="YP_009126114.1">
    <property type="nucleotide sequence ID" value="NC_026606.1"/>
</dbReference>
<dbReference type="GeneID" id="23680923"/>
<organism evidence="2 3">
    <name type="scientific">Arthrobacter phage vB_ArtM-ArV1</name>
    <dbReference type="NCBI Taxonomy" id="1566993"/>
    <lineage>
        <taxon>Viruses</taxon>
        <taxon>Duplodnaviria</taxon>
        <taxon>Heunggongvirae</taxon>
        <taxon>Uroviricota</taxon>
        <taxon>Caudoviricetes</taxon>
        <taxon>Klausavirus</taxon>
        <taxon>Klausavirus ArV1</taxon>
    </lineage>
</organism>
<accession>A0A0A7HB00</accession>
<keyword evidence="3" id="KW-1185">Reference proteome</keyword>
<evidence type="ECO:0000313" key="2">
    <source>
        <dbReference type="EMBL" id="AIZ01768.1"/>
    </source>
</evidence>
<gene>
    <name evidence="2" type="ORF">ArV1_081</name>
</gene>